<dbReference type="AlphaFoldDB" id="A0A0M0J379"/>
<evidence type="ECO:0000313" key="3">
    <source>
        <dbReference type="Proteomes" id="UP000037460"/>
    </source>
</evidence>
<feature type="non-terminal residue" evidence="2">
    <location>
        <position position="198"/>
    </location>
</feature>
<proteinExistence type="predicted"/>
<evidence type="ECO:0000256" key="1">
    <source>
        <dbReference type="SAM" id="MobiDB-lite"/>
    </source>
</evidence>
<keyword evidence="3" id="KW-1185">Reference proteome</keyword>
<gene>
    <name evidence="2" type="ORF">Ctob_001162</name>
</gene>
<reference evidence="3" key="1">
    <citation type="journal article" date="2015" name="PLoS Genet.">
        <title>Genome Sequence and Transcriptome Analyses of Chrysochromulina tobin: Metabolic Tools for Enhanced Algal Fitness in the Prominent Order Prymnesiales (Haptophyceae).</title>
        <authorList>
            <person name="Hovde B.T."/>
            <person name="Deodato C.R."/>
            <person name="Hunsperger H.M."/>
            <person name="Ryken S.A."/>
            <person name="Yost W."/>
            <person name="Jha R.K."/>
            <person name="Patterson J."/>
            <person name="Monnat R.J. Jr."/>
            <person name="Barlow S.B."/>
            <person name="Starkenburg S.R."/>
            <person name="Cattolico R.A."/>
        </authorList>
    </citation>
    <scope>NUCLEOTIDE SEQUENCE</scope>
    <source>
        <strain evidence="3">CCMP291</strain>
    </source>
</reference>
<protein>
    <submittedName>
        <fullName evidence="2">Uncharacterized protein</fullName>
    </submittedName>
</protein>
<dbReference type="EMBL" id="JWZX01003397">
    <property type="protein sequence ID" value="KOO21001.1"/>
    <property type="molecule type" value="Genomic_DNA"/>
</dbReference>
<sequence length="198" mass="20837">MIEFTKLGRTKQVESARALVGEPPAWIEIDVLSALDLLDNVPEFHNHATRSGIDPNATLMLWTSKQEALDAFGTAHQSADEAAVSQPEAEPAEPESSDEEAPAATVPVEKPANATVPRPKPAAPVVAAPSVPTGTSPRLRRSSPFTGRTMMTPKAASSFVEAITDAGLDGLLDALQRAGITSLISLKKHDIADLTASL</sequence>
<dbReference type="Proteomes" id="UP000037460">
    <property type="component" value="Unassembled WGS sequence"/>
</dbReference>
<feature type="compositionally biased region" description="Acidic residues" evidence="1">
    <location>
        <begin position="90"/>
        <end position="101"/>
    </location>
</feature>
<evidence type="ECO:0000313" key="2">
    <source>
        <dbReference type="EMBL" id="KOO21001.1"/>
    </source>
</evidence>
<feature type="compositionally biased region" description="Low complexity" evidence="1">
    <location>
        <begin position="123"/>
        <end position="132"/>
    </location>
</feature>
<accession>A0A0M0J379</accession>
<comment type="caution">
    <text evidence="2">The sequence shown here is derived from an EMBL/GenBank/DDBJ whole genome shotgun (WGS) entry which is preliminary data.</text>
</comment>
<feature type="region of interest" description="Disordered" evidence="1">
    <location>
        <begin position="74"/>
        <end position="148"/>
    </location>
</feature>
<organism evidence="2 3">
    <name type="scientific">Chrysochromulina tobinii</name>
    <dbReference type="NCBI Taxonomy" id="1460289"/>
    <lineage>
        <taxon>Eukaryota</taxon>
        <taxon>Haptista</taxon>
        <taxon>Haptophyta</taxon>
        <taxon>Prymnesiophyceae</taxon>
        <taxon>Prymnesiales</taxon>
        <taxon>Chrysochromulinaceae</taxon>
        <taxon>Chrysochromulina</taxon>
    </lineage>
</organism>
<name>A0A0M0J379_9EUKA</name>